<feature type="compositionally biased region" description="Low complexity" evidence="2">
    <location>
        <begin position="453"/>
        <end position="462"/>
    </location>
</feature>
<dbReference type="Gene3D" id="3.30.420.40">
    <property type="match status" value="2"/>
</dbReference>
<dbReference type="InterPro" id="IPR043129">
    <property type="entry name" value="ATPase_NBD"/>
</dbReference>
<reference evidence="3" key="1">
    <citation type="submission" date="2022-07" db="EMBL/GenBank/DDBJ databases">
        <title>Genome Sequence of Physisporinus lineatus.</title>
        <authorList>
            <person name="Buettner E."/>
        </authorList>
    </citation>
    <scope>NUCLEOTIDE SEQUENCE</scope>
    <source>
        <strain evidence="3">VT162</strain>
    </source>
</reference>
<evidence type="ECO:0000256" key="1">
    <source>
        <dbReference type="RuleBase" id="RU000487"/>
    </source>
</evidence>
<evidence type="ECO:0008006" key="5">
    <source>
        <dbReference type="Google" id="ProtNLM"/>
    </source>
</evidence>
<feature type="region of interest" description="Disordered" evidence="2">
    <location>
        <begin position="568"/>
        <end position="601"/>
    </location>
</feature>
<name>A0AAD5YAW4_9APHY</name>
<feature type="region of interest" description="Disordered" evidence="2">
    <location>
        <begin position="273"/>
        <end position="338"/>
    </location>
</feature>
<dbReference type="Pfam" id="PF00022">
    <property type="entry name" value="Actin"/>
    <property type="match status" value="1"/>
</dbReference>
<evidence type="ECO:0000313" key="4">
    <source>
        <dbReference type="Proteomes" id="UP001212997"/>
    </source>
</evidence>
<keyword evidence="4" id="KW-1185">Reference proteome</keyword>
<dbReference type="CDD" id="cd10207">
    <property type="entry name" value="ASKHA_NBD_Arp10"/>
    <property type="match status" value="1"/>
</dbReference>
<feature type="compositionally biased region" description="Polar residues" evidence="2">
    <location>
        <begin position="305"/>
        <end position="334"/>
    </location>
</feature>
<gene>
    <name evidence="3" type="ORF">NLI96_g9527</name>
</gene>
<dbReference type="SMART" id="SM00268">
    <property type="entry name" value="ACTIN"/>
    <property type="match status" value="1"/>
</dbReference>
<sequence>MPVTPRRQVSGSATTPQAARIANSQVLQASPHYTTTRRHSLYGTEDRIILDPGSRIWKVGFSGEGKPRDVFFAGGANNPPLWSLNRASVLSDREEEDRLLDARLQTCLRSVFHDSLLTDPKSRKVIVVENPLLPLHVKDAIARILFNNLQVPSISFASSHLLSLVAAGRVTGLVLDCGNLESTALPIFSSRPLFPQLRTTPLAGSRLSHHLRALLLLFGTYLPPPTSLSGMANLPAAARSTRVPLEVLSDPVIEELKTRCCFVGDALDNSDSHIPSPPTEAAMDVDIPPSDPAMSESDFSHVSGDLQSNVSSQHAASSGYSVVSHSQVTSNLDRSQPGEGHLERLKQLYMKHSTATDLHVPVDPPPAQQSGTGRGVLIVPGWIRERAAEVLFEGGDVDESSVAEVILDSLLKVPVDLRKSLASSILVVGGTPMLPGFIPRLHVELVRAISQQPHSSAESSRPPSRPGRKPRPSTYHRYSTLKPLIPYIAILNNPAPPPPASARANANAGKAPAFTPAALPWVGGSLAGALKTGGTEIAREKWDEAEVKPDEEDPMDLVVEIPKSPHSILPDWTRSPLPTGAPMATRLQPLSTPQSQALVTA</sequence>
<dbReference type="AlphaFoldDB" id="A0AAD5YAW4"/>
<proteinExistence type="inferred from homology"/>
<organism evidence="3 4">
    <name type="scientific">Meripilus lineatus</name>
    <dbReference type="NCBI Taxonomy" id="2056292"/>
    <lineage>
        <taxon>Eukaryota</taxon>
        <taxon>Fungi</taxon>
        <taxon>Dikarya</taxon>
        <taxon>Basidiomycota</taxon>
        <taxon>Agaricomycotina</taxon>
        <taxon>Agaricomycetes</taxon>
        <taxon>Polyporales</taxon>
        <taxon>Meripilaceae</taxon>
        <taxon>Meripilus</taxon>
    </lineage>
</organism>
<feature type="compositionally biased region" description="Polar residues" evidence="2">
    <location>
        <begin position="588"/>
        <end position="601"/>
    </location>
</feature>
<dbReference type="SUPFAM" id="SSF53067">
    <property type="entry name" value="Actin-like ATPase domain"/>
    <property type="match status" value="2"/>
</dbReference>
<protein>
    <recommendedName>
        <fullName evidence="5">Actin-related protein</fullName>
    </recommendedName>
</protein>
<comment type="caution">
    <text evidence="3">The sequence shown here is derived from an EMBL/GenBank/DDBJ whole genome shotgun (WGS) entry which is preliminary data.</text>
</comment>
<dbReference type="PANTHER" id="PTHR11937">
    <property type="entry name" value="ACTIN"/>
    <property type="match status" value="1"/>
</dbReference>
<evidence type="ECO:0000256" key="2">
    <source>
        <dbReference type="SAM" id="MobiDB-lite"/>
    </source>
</evidence>
<feature type="region of interest" description="Disordered" evidence="2">
    <location>
        <begin position="452"/>
        <end position="476"/>
    </location>
</feature>
<dbReference type="Proteomes" id="UP001212997">
    <property type="component" value="Unassembled WGS sequence"/>
</dbReference>
<dbReference type="EMBL" id="JANAWD010000486">
    <property type="protein sequence ID" value="KAJ3478766.1"/>
    <property type="molecule type" value="Genomic_DNA"/>
</dbReference>
<accession>A0AAD5YAW4</accession>
<evidence type="ECO:0000313" key="3">
    <source>
        <dbReference type="EMBL" id="KAJ3478766.1"/>
    </source>
</evidence>
<dbReference type="InterPro" id="IPR004000">
    <property type="entry name" value="Actin"/>
</dbReference>
<comment type="similarity">
    <text evidence="1">Belongs to the actin family.</text>
</comment>